<protein>
    <submittedName>
        <fullName evidence="11">SUCB1-like protein</fullName>
    </submittedName>
</protein>
<dbReference type="Gene3D" id="3.30.1490.20">
    <property type="entry name" value="ATP-grasp fold, A domain"/>
    <property type="match status" value="1"/>
</dbReference>
<keyword evidence="12" id="KW-1185">Reference proteome</keyword>
<feature type="domain" description="ATP-grasp fold succinyl-CoA synthetase-type" evidence="10">
    <location>
        <begin position="41"/>
        <end position="245"/>
    </location>
</feature>
<feature type="domain" description="ATP-citrate synthase/succinyl-CoA ligase C-terminal" evidence="9">
    <location>
        <begin position="287"/>
        <end position="373"/>
    </location>
</feature>
<evidence type="ECO:0000313" key="12">
    <source>
        <dbReference type="Proteomes" id="UP001164746"/>
    </source>
</evidence>
<keyword evidence="7" id="KW-0460">Magnesium</keyword>
<evidence type="ECO:0000256" key="8">
    <source>
        <dbReference type="ARBA" id="ARBA00022946"/>
    </source>
</evidence>
<evidence type="ECO:0000313" key="11">
    <source>
        <dbReference type="EMBL" id="WAR28473.1"/>
    </source>
</evidence>
<dbReference type="InterPro" id="IPR005811">
    <property type="entry name" value="SUCC_ACL_C"/>
</dbReference>
<dbReference type="InterPro" id="IPR013650">
    <property type="entry name" value="ATP-grasp_succ-CoA_synth-type"/>
</dbReference>
<dbReference type="SUPFAM" id="SSF56059">
    <property type="entry name" value="Glutathione synthetase ATP-binding domain-like"/>
    <property type="match status" value="1"/>
</dbReference>
<evidence type="ECO:0000256" key="6">
    <source>
        <dbReference type="ARBA" id="ARBA00022840"/>
    </source>
</evidence>
<dbReference type="PANTHER" id="PTHR11815">
    <property type="entry name" value="SUCCINYL-COA SYNTHETASE BETA CHAIN"/>
    <property type="match status" value="1"/>
</dbReference>
<evidence type="ECO:0000256" key="3">
    <source>
        <dbReference type="ARBA" id="ARBA00022598"/>
    </source>
</evidence>
<keyword evidence="4" id="KW-0479">Metal-binding</keyword>
<organism evidence="11 12">
    <name type="scientific">Mya arenaria</name>
    <name type="common">Soft-shell clam</name>
    <dbReference type="NCBI Taxonomy" id="6604"/>
    <lineage>
        <taxon>Eukaryota</taxon>
        <taxon>Metazoa</taxon>
        <taxon>Spiralia</taxon>
        <taxon>Lophotrochozoa</taxon>
        <taxon>Mollusca</taxon>
        <taxon>Bivalvia</taxon>
        <taxon>Autobranchia</taxon>
        <taxon>Heteroconchia</taxon>
        <taxon>Euheterodonta</taxon>
        <taxon>Imparidentia</taxon>
        <taxon>Neoheterodontei</taxon>
        <taxon>Myida</taxon>
        <taxon>Myoidea</taxon>
        <taxon>Myidae</taxon>
        <taxon>Mya</taxon>
    </lineage>
</organism>
<dbReference type="Gene3D" id="3.40.50.261">
    <property type="entry name" value="Succinyl-CoA synthetase domains"/>
    <property type="match status" value="1"/>
</dbReference>
<keyword evidence="6" id="KW-0067">ATP-binding</keyword>
<dbReference type="PANTHER" id="PTHR11815:SF1">
    <property type="entry name" value="SUCCINATE--COA LIGASE [ADP-FORMING] SUBUNIT BETA, MITOCHONDRIAL"/>
    <property type="match status" value="1"/>
</dbReference>
<dbReference type="PROSITE" id="PS01217">
    <property type="entry name" value="SUCCINYL_COA_LIG_3"/>
    <property type="match status" value="1"/>
</dbReference>
<keyword evidence="2" id="KW-0816">Tricarboxylic acid cycle</keyword>
<dbReference type="PIRSF" id="PIRSF001554">
    <property type="entry name" value="SucCS_beta"/>
    <property type="match status" value="1"/>
</dbReference>
<dbReference type="SUPFAM" id="SSF52210">
    <property type="entry name" value="Succinyl-CoA synthetase domains"/>
    <property type="match status" value="1"/>
</dbReference>
<evidence type="ECO:0000259" key="10">
    <source>
        <dbReference type="Pfam" id="PF08442"/>
    </source>
</evidence>
<reference evidence="11" key="1">
    <citation type="submission" date="2022-11" db="EMBL/GenBank/DDBJ databases">
        <title>Centuries of genome instability and evolution in soft-shell clam transmissible cancer (bioRxiv).</title>
        <authorList>
            <person name="Hart S.F.M."/>
            <person name="Yonemitsu M.A."/>
            <person name="Giersch R.M."/>
            <person name="Beal B.F."/>
            <person name="Arriagada G."/>
            <person name="Davis B.W."/>
            <person name="Ostrander E.A."/>
            <person name="Goff S.P."/>
            <person name="Metzger M.J."/>
        </authorList>
    </citation>
    <scope>NUCLEOTIDE SEQUENCE</scope>
    <source>
        <strain evidence="11">MELC-2E11</strain>
        <tissue evidence="11">Siphon/mantle</tissue>
    </source>
</reference>
<dbReference type="Pfam" id="PF08442">
    <property type="entry name" value="ATP-grasp_2"/>
    <property type="match status" value="1"/>
</dbReference>
<evidence type="ECO:0000256" key="2">
    <source>
        <dbReference type="ARBA" id="ARBA00022532"/>
    </source>
</evidence>
<keyword evidence="3" id="KW-0436">Ligase</keyword>
<keyword evidence="5" id="KW-0547">Nucleotide-binding</keyword>
<dbReference type="Gene3D" id="3.30.470.20">
    <property type="entry name" value="ATP-grasp fold, B domain"/>
    <property type="match status" value="1"/>
</dbReference>
<name>A0ABY7G1Y4_MYAAR</name>
<keyword evidence="8" id="KW-0809">Transit peptide</keyword>
<dbReference type="InterPro" id="IPR016102">
    <property type="entry name" value="Succinyl-CoA_synth-like"/>
</dbReference>
<accession>A0ABY7G1Y4</accession>
<evidence type="ECO:0000256" key="1">
    <source>
        <dbReference type="ARBA" id="ARBA00005064"/>
    </source>
</evidence>
<proteinExistence type="predicted"/>
<dbReference type="InterPro" id="IPR013815">
    <property type="entry name" value="ATP_grasp_subdomain_1"/>
</dbReference>
<evidence type="ECO:0000256" key="5">
    <source>
        <dbReference type="ARBA" id="ARBA00022741"/>
    </source>
</evidence>
<evidence type="ECO:0000256" key="4">
    <source>
        <dbReference type="ARBA" id="ARBA00022723"/>
    </source>
</evidence>
<dbReference type="InterPro" id="IPR005809">
    <property type="entry name" value="Succ_CoA_ligase-like_bsu"/>
</dbReference>
<sequence>MASNVLRMTGRLAQNTFLKTALRCAAAPQVTGAQQRRNLSLHEYMSWELLQEAGIKVPRFRVTESISEVRKCAEDLYDQTNNKDVVVKAQVLAGGRGKGHFTSGLKGGVKLCFSPEEAENIAQQMLGHKLITKQTGEAGRICNTVMVVERLYARREYYFAIVMDRSFAGPVMVGSSQGGMNIEEVAQENPTAIIKEPIDIISGITREQSVNLAADMGFDASSIDQAADTFMKLYNNIFLKYDATMNASYRQKDIFAKRDWTQEDPREEQADKSDLNYIGLDGSIGCLVNGAGLAMATMDIIKLHGGQPANFLDVGGGATSKQVTEAFRLITSDPNVNSILVNIFGGIMRCDVIAQGIVQAGEQLNLKIPIVAVKLAGIMTLAKEASVDITFELPL</sequence>
<dbReference type="InterPro" id="IPR017866">
    <property type="entry name" value="Succ-CoA_synthase_bsu_CS"/>
</dbReference>
<comment type="pathway">
    <text evidence="1">Carbohydrate metabolism; tricarboxylic acid cycle; succinate from succinyl-CoA (ligase route): step 1/1.</text>
</comment>
<evidence type="ECO:0000256" key="7">
    <source>
        <dbReference type="ARBA" id="ARBA00022842"/>
    </source>
</evidence>
<gene>
    <name evidence="11" type="ORF">MAR_014177</name>
</gene>
<evidence type="ECO:0000259" key="9">
    <source>
        <dbReference type="Pfam" id="PF00549"/>
    </source>
</evidence>
<dbReference type="EMBL" id="CP111026">
    <property type="protein sequence ID" value="WAR28473.1"/>
    <property type="molecule type" value="Genomic_DNA"/>
</dbReference>
<dbReference type="Proteomes" id="UP001164746">
    <property type="component" value="Chromosome 15"/>
</dbReference>
<dbReference type="Pfam" id="PF00549">
    <property type="entry name" value="Ligase_CoA"/>
    <property type="match status" value="1"/>
</dbReference>